<sequence>MRPTVTVLNGPNLNLLGTREPEIYGTDTLEDVRRLCVSTSDGLGLDCDFHQSNAEGELVDLVQAARGRSIGLVLNAAGYTHTSVALRDAVVASEVPMVEVHLSNVHAREDFRHRSYLSDVASGVIVGCGLLGYQFAIQRLAALHRS</sequence>
<keyword evidence="13" id="KW-1185">Reference proteome</keyword>
<dbReference type="GO" id="GO:0009423">
    <property type="term" value="P:chorismate biosynthetic process"/>
    <property type="evidence" value="ECO:0007669"/>
    <property type="project" value="UniProtKB-UniRule"/>
</dbReference>
<dbReference type="RefSeq" id="WP_114124718.1">
    <property type="nucleotide sequence ID" value="NZ_QOUI01000001.1"/>
</dbReference>
<dbReference type="EMBL" id="QOUI01000001">
    <property type="protein sequence ID" value="RCK71016.1"/>
    <property type="molecule type" value="Genomic_DNA"/>
</dbReference>
<keyword evidence="7 8" id="KW-0456">Lyase</keyword>
<dbReference type="NCBIfam" id="TIGR01088">
    <property type="entry name" value="aroQ"/>
    <property type="match status" value="1"/>
</dbReference>
<evidence type="ECO:0000256" key="6">
    <source>
        <dbReference type="ARBA" id="ARBA00023141"/>
    </source>
</evidence>
<dbReference type="InterPro" id="IPR001874">
    <property type="entry name" value="DHquinase_II"/>
</dbReference>
<dbReference type="NCBIfam" id="NF003807">
    <property type="entry name" value="PRK05395.1-4"/>
    <property type="match status" value="1"/>
</dbReference>
<feature type="active site" description="Proton donor" evidence="8 9">
    <location>
        <position position="101"/>
    </location>
</feature>
<dbReference type="GO" id="GO:0003855">
    <property type="term" value="F:3-dehydroquinate dehydratase activity"/>
    <property type="evidence" value="ECO:0007669"/>
    <property type="project" value="UniProtKB-UniRule"/>
</dbReference>
<dbReference type="InterPro" id="IPR036441">
    <property type="entry name" value="DHquinase_II_sf"/>
</dbReference>
<feature type="binding site" evidence="8 10">
    <location>
        <position position="88"/>
    </location>
    <ligand>
        <name>substrate</name>
    </ligand>
</feature>
<protein>
    <recommendedName>
        <fullName evidence="5 8">3-dehydroquinate dehydratase</fullName>
        <shortName evidence="8">3-dehydroquinase</shortName>
        <ecNumber evidence="5 8">4.2.1.10</ecNumber>
    </recommendedName>
    <alternativeName>
        <fullName evidence="8">Type II DHQase</fullName>
    </alternativeName>
</protein>
<dbReference type="PANTHER" id="PTHR21272:SF3">
    <property type="entry name" value="CATABOLIC 3-DEHYDROQUINASE"/>
    <property type="match status" value="1"/>
</dbReference>
<dbReference type="NCBIfam" id="NF003806">
    <property type="entry name" value="PRK05395.1-3"/>
    <property type="match status" value="1"/>
</dbReference>
<feature type="binding site" evidence="8 10">
    <location>
        <position position="112"/>
    </location>
    <ligand>
        <name>substrate</name>
    </ligand>
</feature>
<evidence type="ECO:0000256" key="9">
    <source>
        <dbReference type="PIRSR" id="PIRSR001399-1"/>
    </source>
</evidence>
<evidence type="ECO:0000256" key="4">
    <source>
        <dbReference type="ARBA" id="ARBA00011193"/>
    </source>
</evidence>
<evidence type="ECO:0000256" key="11">
    <source>
        <dbReference type="PIRSR" id="PIRSR001399-3"/>
    </source>
</evidence>
<feature type="active site" description="Proton acceptor" evidence="8 9">
    <location>
        <position position="24"/>
    </location>
</feature>
<evidence type="ECO:0000256" key="8">
    <source>
        <dbReference type="HAMAP-Rule" id="MF_00169"/>
    </source>
</evidence>
<dbReference type="PANTHER" id="PTHR21272">
    <property type="entry name" value="CATABOLIC 3-DEHYDROQUINASE"/>
    <property type="match status" value="1"/>
</dbReference>
<comment type="function">
    <text evidence="8">Catalyzes a trans-dehydration via an enolate intermediate.</text>
</comment>
<accession>A0A367YYP4</accession>
<proteinExistence type="inferred from homology"/>
<dbReference type="Pfam" id="PF01220">
    <property type="entry name" value="DHquinase_II"/>
    <property type="match status" value="1"/>
</dbReference>
<dbReference type="GO" id="GO:0008652">
    <property type="term" value="P:amino acid biosynthetic process"/>
    <property type="evidence" value="ECO:0007669"/>
    <property type="project" value="UniProtKB-KW"/>
</dbReference>
<feature type="binding site" evidence="8 10">
    <location>
        <position position="81"/>
    </location>
    <ligand>
        <name>substrate</name>
    </ligand>
</feature>
<comment type="subunit">
    <text evidence="4 8">Homododecamer.</text>
</comment>
<dbReference type="Proteomes" id="UP000252770">
    <property type="component" value="Unassembled WGS sequence"/>
</dbReference>
<keyword evidence="8" id="KW-0028">Amino-acid biosynthesis</keyword>
<dbReference type="AlphaFoldDB" id="A0A367YYP4"/>
<evidence type="ECO:0000256" key="5">
    <source>
        <dbReference type="ARBA" id="ARBA00012060"/>
    </source>
</evidence>
<dbReference type="PIRSF" id="PIRSF001399">
    <property type="entry name" value="DHquinase_II"/>
    <property type="match status" value="1"/>
</dbReference>
<feature type="binding site" evidence="8 10">
    <location>
        <begin position="102"/>
        <end position="103"/>
    </location>
    <ligand>
        <name>substrate</name>
    </ligand>
</feature>
<reference evidence="12 13" key="1">
    <citation type="submission" date="2018-07" db="EMBL/GenBank/DDBJ databases">
        <title>Desertimonas flava gen. nov. sp. nov.</title>
        <authorList>
            <person name="Liu S."/>
        </authorList>
    </citation>
    <scope>NUCLEOTIDE SEQUENCE [LARGE SCALE GENOMIC DNA]</scope>
    <source>
        <strain evidence="12 13">16Sb5-5</strain>
    </source>
</reference>
<comment type="similarity">
    <text evidence="3 8">Belongs to the type-II 3-dehydroquinase family.</text>
</comment>
<dbReference type="HAMAP" id="MF_00169">
    <property type="entry name" value="AroQ"/>
    <property type="match status" value="1"/>
</dbReference>
<dbReference type="SUPFAM" id="SSF52304">
    <property type="entry name" value="Type II 3-dehydroquinate dehydratase"/>
    <property type="match status" value="1"/>
</dbReference>
<name>A0A367YYP4_9ACTN</name>
<dbReference type="EC" id="4.2.1.10" evidence="5 8"/>
<evidence type="ECO:0000256" key="10">
    <source>
        <dbReference type="PIRSR" id="PIRSR001399-2"/>
    </source>
</evidence>
<evidence type="ECO:0000313" key="13">
    <source>
        <dbReference type="Proteomes" id="UP000252770"/>
    </source>
</evidence>
<dbReference type="CDD" id="cd00466">
    <property type="entry name" value="DHQase_II"/>
    <property type="match status" value="1"/>
</dbReference>
<dbReference type="UniPathway" id="UPA00053">
    <property type="reaction ID" value="UER00086"/>
</dbReference>
<evidence type="ECO:0000256" key="1">
    <source>
        <dbReference type="ARBA" id="ARBA00001864"/>
    </source>
</evidence>
<dbReference type="GO" id="GO:0019631">
    <property type="term" value="P:quinate catabolic process"/>
    <property type="evidence" value="ECO:0007669"/>
    <property type="project" value="TreeGrafter"/>
</dbReference>
<evidence type="ECO:0000313" key="12">
    <source>
        <dbReference type="EMBL" id="RCK71016.1"/>
    </source>
</evidence>
<dbReference type="NCBIfam" id="NF003805">
    <property type="entry name" value="PRK05395.1-2"/>
    <property type="match status" value="1"/>
</dbReference>
<evidence type="ECO:0000256" key="3">
    <source>
        <dbReference type="ARBA" id="ARBA00011037"/>
    </source>
</evidence>
<feature type="binding site" evidence="8 10">
    <location>
        <position position="75"/>
    </location>
    <ligand>
        <name>substrate</name>
    </ligand>
</feature>
<comment type="catalytic activity">
    <reaction evidence="1 8">
        <text>3-dehydroquinate = 3-dehydroshikimate + H2O</text>
        <dbReference type="Rhea" id="RHEA:21096"/>
        <dbReference type="ChEBI" id="CHEBI:15377"/>
        <dbReference type="ChEBI" id="CHEBI:16630"/>
        <dbReference type="ChEBI" id="CHEBI:32364"/>
        <dbReference type="EC" id="4.2.1.10"/>
    </reaction>
</comment>
<evidence type="ECO:0000256" key="2">
    <source>
        <dbReference type="ARBA" id="ARBA00004902"/>
    </source>
</evidence>
<comment type="caution">
    <text evidence="12">The sequence shown here is derived from an EMBL/GenBank/DDBJ whole genome shotgun (WGS) entry which is preliminary data.</text>
</comment>
<dbReference type="Gene3D" id="3.40.50.9100">
    <property type="entry name" value="Dehydroquinase, class II"/>
    <property type="match status" value="1"/>
</dbReference>
<dbReference type="PROSITE" id="PS01029">
    <property type="entry name" value="DEHYDROQUINASE_II"/>
    <property type="match status" value="1"/>
</dbReference>
<gene>
    <name evidence="8 12" type="primary">aroQ</name>
    <name evidence="12" type="ORF">DT076_00580</name>
</gene>
<dbReference type="InterPro" id="IPR018509">
    <property type="entry name" value="DHquinase_II_CS"/>
</dbReference>
<dbReference type="GO" id="GO:0009073">
    <property type="term" value="P:aromatic amino acid family biosynthetic process"/>
    <property type="evidence" value="ECO:0007669"/>
    <property type="project" value="UniProtKB-KW"/>
</dbReference>
<evidence type="ECO:0000256" key="7">
    <source>
        <dbReference type="ARBA" id="ARBA00023239"/>
    </source>
</evidence>
<feature type="site" description="Transition state stabilizer" evidence="8 11">
    <location>
        <position position="19"/>
    </location>
</feature>
<organism evidence="12 13">
    <name type="scientific">Desertihabitans brevis</name>
    <dbReference type="NCBI Taxonomy" id="2268447"/>
    <lineage>
        <taxon>Bacteria</taxon>
        <taxon>Bacillati</taxon>
        <taxon>Actinomycetota</taxon>
        <taxon>Actinomycetes</taxon>
        <taxon>Propionibacteriales</taxon>
        <taxon>Propionibacteriaceae</taxon>
        <taxon>Desertihabitans</taxon>
    </lineage>
</organism>
<keyword evidence="6 8" id="KW-0057">Aromatic amino acid biosynthesis</keyword>
<comment type="pathway">
    <text evidence="2 8">Metabolic intermediate biosynthesis; chorismate biosynthesis; chorismate from D-erythrose 4-phosphate and phosphoenolpyruvate: step 3/7.</text>
</comment>